<reference evidence="2" key="1">
    <citation type="submission" date="2018-05" db="EMBL/GenBank/DDBJ databases">
        <title>Draft genome of Mucuna pruriens seed.</title>
        <authorList>
            <person name="Nnadi N.E."/>
            <person name="Vos R."/>
            <person name="Hasami M.H."/>
            <person name="Devisetty U.K."/>
            <person name="Aguiy J.C."/>
        </authorList>
    </citation>
    <scope>NUCLEOTIDE SEQUENCE [LARGE SCALE GENOMIC DNA]</scope>
    <source>
        <strain evidence="2">JCA_2017</strain>
    </source>
</reference>
<sequence length="70" mass="8165">MTYGVVINHSTYDKVIFLSEKQNTSTKHLILNCFLTNIFLKFLLVSLALRVLFMKIKYHPYAPTTKLEVD</sequence>
<keyword evidence="3" id="KW-1185">Reference proteome</keyword>
<protein>
    <submittedName>
        <fullName evidence="2">Uncharacterized protein</fullName>
    </submittedName>
</protein>
<organism evidence="2 3">
    <name type="scientific">Mucuna pruriens</name>
    <name type="common">Velvet bean</name>
    <name type="synonym">Dolichos pruriens</name>
    <dbReference type="NCBI Taxonomy" id="157652"/>
    <lineage>
        <taxon>Eukaryota</taxon>
        <taxon>Viridiplantae</taxon>
        <taxon>Streptophyta</taxon>
        <taxon>Embryophyta</taxon>
        <taxon>Tracheophyta</taxon>
        <taxon>Spermatophyta</taxon>
        <taxon>Magnoliopsida</taxon>
        <taxon>eudicotyledons</taxon>
        <taxon>Gunneridae</taxon>
        <taxon>Pentapetalae</taxon>
        <taxon>rosids</taxon>
        <taxon>fabids</taxon>
        <taxon>Fabales</taxon>
        <taxon>Fabaceae</taxon>
        <taxon>Papilionoideae</taxon>
        <taxon>50 kb inversion clade</taxon>
        <taxon>NPAAA clade</taxon>
        <taxon>indigoferoid/millettioid clade</taxon>
        <taxon>Phaseoleae</taxon>
        <taxon>Mucuna</taxon>
    </lineage>
</organism>
<name>A0A371EP40_MUCPR</name>
<proteinExistence type="predicted"/>
<dbReference type="EMBL" id="QJKJ01012821">
    <property type="protein sequence ID" value="RDX67823.1"/>
    <property type="molecule type" value="Genomic_DNA"/>
</dbReference>
<evidence type="ECO:0000313" key="3">
    <source>
        <dbReference type="Proteomes" id="UP000257109"/>
    </source>
</evidence>
<evidence type="ECO:0000313" key="2">
    <source>
        <dbReference type="EMBL" id="RDX67823.1"/>
    </source>
</evidence>
<feature type="non-terminal residue" evidence="2">
    <location>
        <position position="1"/>
    </location>
</feature>
<feature type="transmembrane region" description="Helical" evidence="1">
    <location>
        <begin position="29"/>
        <end position="53"/>
    </location>
</feature>
<dbReference type="Proteomes" id="UP000257109">
    <property type="component" value="Unassembled WGS sequence"/>
</dbReference>
<evidence type="ECO:0000256" key="1">
    <source>
        <dbReference type="SAM" id="Phobius"/>
    </source>
</evidence>
<accession>A0A371EP40</accession>
<gene>
    <name evidence="2" type="ORF">CR513_53258</name>
</gene>
<dbReference type="AlphaFoldDB" id="A0A371EP40"/>
<keyword evidence="1" id="KW-1133">Transmembrane helix</keyword>
<comment type="caution">
    <text evidence="2">The sequence shown here is derived from an EMBL/GenBank/DDBJ whole genome shotgun (WGS) entry which is preliminary data.</text>
</comment>
<keyword evidence="1" id="KW-0472">Membrane</keyword>
<keyword evidence="1" id="KW-0812">Transmembrane</keyword>